<comment type="caution">
    <text evidence="1">The sequence shown here is derived from an EMBL/GenBank/DDBJ whole genome shotgun (WGS) entry which is preliminary data.</text>
</comment>
<reference evidence="1" key="1">
    <citation type="journal article" date="2014" name="Front. Microbiol.">
        <title>High frequency of phylogenetically diverse reductive dehalogenase-homologous genes in deep subseafloor sedimentary metagenomes.</title>
        <authorList>
            <person name="Kawai M."/>
            <person name="Futagami T."/>
            <person name="Toyoda A."/>
            <person name="Takaki Y."/>
            <person name="Nishi S."/>
            <person name="Hori S."/>
            <person name="Arai W."/>
            <person name="Tsubouchi T."/>
            <person name="Morono Y."/>
            <person name="Uchiyama I."/>
            <person name="Ito T."/>
            <person name="Fujiyama A."/>
            <person name="Inagaki F."/>
            <person name="Takami H."/>
        </authorList>
    </citation>
    <scope>NUCLEOTIDE SEQUENCE</scope>
    <source>
        <strain evidence="1">Expedition CK06-06</strain>
    </source>
</reference>
<evidence type="ECO:0000313" key="1">
    <source>
        <dbReference type="EMBL" id="GAI98971.1"/>
    </source>
</evidence>
<protein>
    <submittedName>
        <fullName evidence="1">Uncharacterized protein</fullName>
    </submittedName>
</protein>
<feature type="non-terminal residue" evidence="1">
    <location>
        <position position="125"/>
    </location>
</feature>
<proteinExistence type="predicted"/>
<name>X1U5U7_9ZZZZ</name>
<accession>X1U5U7</accession>
<organism evidence="1">
    <name type="scientific">marine sediment metagenome</name>
    <dbReference type="NCBI Taxonomy" id="412755"/>
    <lineage>
        <taxon>unclassified sequences</taxon>
        <taxon>metagenomes</taxon>
        <taxon>ecological metagenomes</taxon>
    </lineage>
</organism>
<dbReference type="AlphaFoldDB" id="X1U5U7"/>
<gene>
    <name evidence="1" type="ORF">S12H4_33503</name>
</gene>
<sequence length="125" mass="14142">MEVSVRLKNPPSGANRWGLSVYDWSGEKSLGTTVYSITGEATFDIPPDWDFPLRFWIQVIYYSSVTILHQAQSLSPDWPYYVEVFIPDYGSYYYNVATEQFEEIAEVVPCEITIDAPGLSLASPS</sequence>
<dbReference type="EMBL" id="BARW01019749">
    <property type="protein sequence ID" value="GAI98971.1"/>
    <property type="molecule type" value="Genomic_DNA"/>
</dbReference>